<dbReference type="InterPro" id="IPR014710">
    <property type="entry name" value="RmlC-like_jellyroll"/>
</dbReference>
<dbReference type="STRING" id="563192.HMPREF0179_00623"/>
<name>E5Y362_BILW3</name>
<proteinExistence type="predicted"/>
<dbReference type="SUPFAM" id="SSF51182">
    <property type="entry name" value="RmlC-like cupins"/>
    <property type="match status" value="1"/>
</dbReference>
<dbReference type="Pfam" id="PF07883">
    <property type="entry name" value="Cupin_2"/>
    <property type="match status" value="1"/>
</dbReference>
<dbReference type="RefSeq" id="WP_005024873.1">
    <property type="nucleotide sequence ID" value="NZ_KE150238.1"/>
</dbReference>
<reference evidence="3 4" key="2">
    <citation type="submission" date="2013-04" db="EMBL/GenBank/DDBJ databases">
        <title>The Genome Sequence of Bilophila wadsworthia 3_1_6.</title>
        <authorList>
            <consortium name="The Broad Institute Genomics Platform"/>
            <person name="Earl A."/>
            <person name="Ward D."/>
            <person name="Feldgarden M."/>
            <person name="Gevers D."/>
            <person name="Sibley C."/>
            <person name="Strauss J."/>
            <person name="Allen-Vercoe E."/>
            <person name="Walker B."/>
            <person name="Young S."/>
            <person name="Zeng Q."/>
            <person name="Gargeya S."/>
            <person name="Fitzgerald M."/>
            <person name="Haas B."/>
            <person name="Abouelleil A."/>
            <person name="Allen A.W."/>
            <person name="Alvarado L."/>
            <person name="Arachchi H.M."/>
            <person name="Berlin A.M."/>
            <person name="Chapman S.B."/>
            <person name="Gainer-Dewar J."/>
            <person name="Goldberg J."/>
            <person name="Griggs A."/>
            <person name="Gujja S."/>
            <person name="Hansen M."/>
            <person name="Howarth C."/>
            <person name="Imamovic A."/>
            <person name="Ireland A."/>
            <person name="Larimer J."/>
            <person name="McCowan C."/>
            <person name="Murphy C."/>
            <person name="Pearson M."/>
            <person name="Poon T.W."/>
            <person name="Priest M."/>
            <person name="Roberts A."/>
            <person name="Saif S."/>
            <person name="Shea T."/>
            <person name="Sisk P."/>
            <person name="Sykes S."/>
            <person name="Wortman J."/>
            <person name="Nusbaum C."/>
            <person name="Birren B."/>
        </authorList>
    </citation>
    <scope>NUCLEOTIDE SEQUENCE [LARGE SCALE GENOMIC DNA]</scope>
    <source>
        <strain evidence="3 4">3_1_6</strain>
    </source>
</reference>
<dbReference type="AlphaFoldDB" id="E5Y362"/>
<dbReference type="HOGENOM" id="CLU_118568_1_0_7"/>
<dbReference type="Proteomes" id="UP000006034">
    <property type="component" value="Unassembled WGS sequence"/>
</dbReference>
<feature type="domain" description="Cupin type-2" evidence="2">
    <location>
        <begin position="33"/>
        <end position="100"/>
    </location>
</feature>
<evidence type="ECO:0000259" key="2">
    <source>
        <dbReference type="Pfam" id="PF07883"/>
    </source>
</evidence>
<evidence type="ECO:0000313" key="4">
    <source>
        <dbReference type="Proteomes" id="UP000006034"/>
    </source>
</evidence>
<keyword evidence="1" id="KW-0479">Metal-binding</keyword>
<dbReference type="OrthoDB" id="9804028at2"/>
<dbReference type="CDD" id="cd06985">
    <property type="entry name" value="cupin_BF4112"/>
    <property type="match status" value="1"/>
</dbReference>
<evidence type="ECO:0000256" key="1">
    <source>
        <dbReference type="ARBA" id="ARBA00022723"/>
    </source>
</evidence>
<dbReference type="GeneID" id="78085766"/>
<sequence length="127" mass="13895">MAQYKLAHIDMKGNRGELHDLLNLTGAEVSCNTLPAGASVPFVHHHTQNEEVYLILEGKGMLYIDGEEVPLKEGDCFRIDPQGERCLRAADDSAMRFICIQAKAGSLEGFTMSDAVVTESGSKPSWL</sequence>
<organism evidence="3 4">
    <name type="scientific">Bilophila wadsworthia (strain 3_1_6)</name>
    <dbReference type="NCBI Taxonomy" id="563192"/>
    <lineage>
        <taxon>Bacteria</taxon>
        <taxon>Pseudomonadati</taxon>
        <taxon>Thermodesulfobacteriota</taxon>
        <taxon>Desulfovibrionia</taxon>
        <taxon>Desulfovibrionales</taxon>
        <taxon>Desulfovibrionaceae</taxon>
        <taxon>Bilophila</taxon>
    </lineage>
</organism>
<keyword evidence="4" id="KW-1185">Reference proteome</keyword>
<dbReference type="InterPro" id="IPR013096">
    <property type="entry name" value="Cupin_2"/>
</dbReference>
<dbReference type="GO" id="GO:0046872">
    <property type="term" value="F:metal ion binding"/>
    <property type="evidence" value="ECO:0007669"/>
    <property type="project" value="UniProtKB-KW"/>
</dbReference>
<dbReference type="EMBL" id="ADCP02000001">
    <property type="protein sequence ID" value="EFV45594.1"/>
    <property type="molecule type" value="Genomic_DNA"/>
</dbReference>
<gene>
    <name evidence="3" type="ORF">HMPREF0179_00623</name>
</gene>
<dbReference type="eggNOG" id="COG0662">
    <property type="taxonomic scope" value="Bacteria"/>
</dbReference>
<dbReference type="Gene3D" id="2.60.120.10">
    <property type="entry name" value="Jelly Rolls"/>
    <property type="match status" value="1"/>
</dbReference>
<comment type="caution">
    <text evidence="3">The sequence shown here is derived from an EMBL/GenBank/DDBJ whole genome shotgun (WGS) entry which is preliminary data.</text>
</comment>
<evidence type="ECO:0000313" key="3">
    <source>
        <dbReference type="EMBL" id="EFV45594.1"/>
    </source>
</evidence>
<protein>
    <recommendedName>
        <fullName evidence="2">Cupin type-2 domain-containing protein</fullName>
    </recommendedName>
</protein>
<dbReference type="InterPro" id="IPR011051">
    <property type="entry name" value="RmlC_Cupin_sf"/>
</dbReference>
<dbReference type="PANTHER" id="PTHR35848">
    <property type="entry name" value="OXALATE-BINDING PROTEIN"/>
    <property type="match status" value="1"/>
</dbReference>
<accession>E5Y362</accession>
<dbReference type="InterPro" id="IPR051610">
    <property type="entry name" value="GPI/OXD"/>
</dbReference>
<reference evidence="3 4" key="1">
    <citation type="submission" date="2010-10" db="EMBL/GenBank/DDBJ databases">
        <authorList>
            <consortium name="The Broad Institute Genome Sequencing Platform"/>
            <person name="Ward D."/>
            <person name="Earl A."/>
            <person name="Feldgarden M."/>
            <person name="Young S.K."/>
            <person name="Gargeya S."/>
            <person name="Zeng Q."/>
            <person name="Alvarado L."/>
            <person name="Berlin A."/>
            <person name="Bochicchio J."/>
            <person name="Chapman S.B."/>
            <person name="Chen Z."/>
            <person name="Freedman E."/>
            <person name="Gellesch M."/>
            <person name="Goldberg J."/>
            <person name="Griggs A."/>
            <person name="Gujja S."/>
            <person name="Heilman E."/>
            <person name="Heiman D."/>
            <person name="Howarth C."/>
            <person name="Mehta T."/>
            <person name="Neiman D."/>
            <person name="Pearson M."/>
            <person name="Roberts A."/>
            <person name="Saif S."/>
            <person name="Shea T."/>
            <person name="Shenoy N."/>
            <person name="Sisk P."/>
            <person name="Stolte C."/>
            <person name="Sykes S."/>
            <person name="White J."/>
            <person name="Yandava C."/>
            <person name="Allen-Vercoe E."/>
            <person name="Sibley C."/>
            <person name="Ambrose C.E."/>
            <person name="Strauss J."/>
            <person name="Daigneault M."/>
            <person name="Haas B."/>
            <person name="Nusbaum C."/>
            <person name="Birren B."/>
        </authorList>
    </citation>
    <scope>NUCLEOTIDE SEQUENCE [LARGE SCALE GENOMIC DNA]</scope>
    <source>
        <strain evidence="3 4">3_1_6</strain>
    </source>
</reference>
<dbReference type="PANTHER" id="PTHR35848:SF6">
    <property type="entry name" value="CUPIN TYPE-2 DOMAIN-CONTAINING PROTEIN"/>
    <property type="match status" value="1"/>
</dbReference>